<evidence type="ECO:0000313" key="3">
    <source>
        <dbReference type="Proteomes" id="UP001364764"/>
    </source>
</evidence>
<accession>A0ABD8AQS0</accession>
<dbReference type="Proteomes" id="UP001364764">
    <property type="component" value="Chromosome"/>
</dbReference>
<organism evidence="2 3">
    <name type="scientific">Paenibacillus amylolyticus</name>
    <dbReference type="NCBI Taxonomy" id="1451"/>
    <lineage>
        <taxon>Bacteria</taxon>
        <taxon>Bacillati</taxon>
        <taxon>Bacillota</taxon>
        <taxon>Bacilli</taxon>
        <taxon>Bacillales</taxon>
        <taxon>Paenibacillaceae</taxon>
        <taxon>Paenibacillus</taxon>
    </lineage>
</organism>
<protein>
    <submittedName>
        <fullName evidence="2">Uncharacterized protein</fullName>
    </submittedName>
</protein>
<keyword evidence="1" id="KW-1133">Transmembrane helix</keyword>
<name>A0ABD8AQS0_PAEAM</name>
<dbReference type="RefSeq" id="WP_036668112.1">
    <property type="nucleotide sequence ID" value="NZ_CP145892.1"/>
</dbReference>
<keyword evidence="1" id="KW-0812">Transmembrane</keyword>
<evidence type="ECO:0000313" key="2">
    <source>
        <dbReference type="EMBL" id="WWP19874.1"/>
    </source>
</evidence>
<evidence type="ECO:0000256" key="1">
    <source>
        <dbReference type="SAM" id="Phobius"/>
    </source>
</evidence>
<gene>
    <name evidence="2" type="ORF">V6668_26090</name>
</gene>
<proteinExistence type="predicted"/>
<sequence length="157" mass="17462">MSRTRRIGQIWFRLSIQLPVAALVIIGLTVTALVTLAMQFHTTSYLRSETASASAVAESLQGENTKVHIIAEFTEKPDSGFKKGDSLIWYTEEQGKRYAAQILEVNQDPTSATTRITAEGVWNEELGERMKSSHTTEISIVTEVQSQSQTVLESWIS</sequence>
<feature type="transmembrane region" description="Helical" evidence="1">
    <location>
        <begin position="20"/>
        <end position="40"/>
    </location>
</feature>
<keyword evidence="1" id="KW-0472">Membrane</keyword>
<dbReference type="AlphaFoldDB" id="A0ABD8AQS0"/>
<dbReference type="GeneID" id="93479017"/>
<dbReference type="EMBL" id="CP145892">
    <property type="protein sequence ID" value="WWP19874.1"/>
    <property type="molecule type" value="Genomic_DNA"/>
</dbReference>
<reference evidence="2 3" key="1">
    <citation type="submission" date="2024-02" db="EMBL/GenBank/DDBJ databases">
        <title>Complete sequences of two Paenibacillus sp. strains and one Lysinibacillus strain isolated from the environment on STAA medium highlight biotechnological potential.</title>
        <authorList>
            <person name="Attere S.A."/>
            <person name="Piche L.C."/>
            <person name="Intertaglia L."/>
            <person name="Lami R."/>
            <person name="Charette S.J."/>
            <person name="Vincent A.T."/>
        </authorList>
    </citation>
    <scope>NUCLEOTIDE SEQUENCE [LARGE SCALE GENOMIC DNA]</scope>
    <source>
        <strain evidence="2 3">Y5S-7</strain>
    </source>
</reference>